<dbReference type="InterPro" id="IPR016195">
    <property type="entry name" value="Pol/histidinol_Pase-like"/>
</dbReference>
<dbReference type="Pfam" id="PF02811">
    <property type="entry name" value="PHP"/>
    <property type="match status" value="1"/>
</dbReference>
<dbReference type="PANTHER" id="PTHR42924">
    <property type="entry name" value="EXONUCLEASE"/>
    <property type="match status" value="1"/>
</dbReference>
<dbReference type="GO" id="GO:0004534">
    <property type="term" value="F:5'-3' RNA exonuclease activity"/>
    <property type="evidence" value="ECO:0007669"/>
    <property type="project" value="TreeGrafter"/>
</dbReference>
<gene>
    <name evidence="2" type="ORF">B7O98_01815</name>
</gene>
<sequence length="244" mass="27371">MLARADLHIHSYVSDGEASPKDIVKYARKLKLNVISITDHNSFLGSVIASRYAEEHDIVVLLGNEVRTVWGDVLIFCEEPITVSENPYLLRDIAKENSCVIIPAHPFDLKRLGVGGKSRIYDLWDGFEVFNARSDPITNLLSYLMLRNKSKTLLSNSDAHTLSEIGCSYNLIYVNDLKKEEVLDALKKGRTLMRPAYKFNALHKMFSWSFKARLYGISEKQLAFKTNLLPVLRGGDSSSGSSSA</sequence>
<proteinExistence type="predicted"/>
<dbReference type="EMBL" id="NBVN01000002">
    <property type="protein sequence ID" value="PUA33196.1"/>
    <property type="molecule type" value="Genomic_DNA"/>
</dbReference>
<dbReference type="Gene3D" id="3.20.20.140">
    <property type="entry name" value="Metal-dependent hydrolases"/>
    <property type="match status" value="1"/>
</dbReference>
<dbReference type="CDD" id="cd07432">
    <property type="entry name" value="PHP_HisPPase"/>
    <property type="match status" value="1"/>
</dbReference>
<dbReference type="InterPro" id="IPR004013">
    <property type="entry name" value="PHP_dom"/>
</dbReference>
<dbReference type="Proteomes" id="UP000244093">
    <property type="component" value="Unassembled WGS sequence"/>
</dbReference>
<dbReference type="InterPro" id="IPR003141">
    <property type="entry name" value="Pol/His_phosphatase_N"/>
</dbReference>
<comment type="caution">
    <text evidence="2">The sequence shown here is derived from an EMBL/GenBank/DDBJ whole genome shotgun (WGS) entry which is preliminary data.</text>
</comment>
<reference evidence="2 3" key="1">
    <citation type="journal article" date="2018" name="Syst. Appl. Microbiol.">
        <title>A new symbiotic nanoarchaeote (Candidatus Nanoclepta minutus) and its host (Zestosphaera tikiterensis gen. nov., sp. nov.) from a New Zealand hot spring.</title>
        <authorList>
            <person name="St John E."/>
            <person name="Liu Y."/>
            <person name="Podar M."/>
            <person name="Stott M.B."/>
            <person name="Meneghin J."/>
            <person name="Chen Z."/>
            <person name="Lagutin K."/>
            <person name="Mitchell K."/>
            <person name="Reysenbach A.L."/>
        </authorList>
    </citation>
    <scope>NUCLEOTIDE SEQUENCE [LARGE SCALE GENOMIC DNA]</scope>
    <source>
        <strain evidence="2">NZ3</strain>
    </source>
</reference>
<dbReference type="PANTHER" id="PTHR42924:SF3">
    <property type="entry name" value="POLYMERASE_HISTIDINOL PHOSPHATASE N-TERMINAL DOMAIN-CONTAINING PROTEIN"/>
    <property type="match status" value="1"/>
</dbReference>
<evidence type="ECO:0000313" key="2">
    <source>
        <dbReference type="EMBL" id="PUA33196.1"/>
    </source>
</evidence>
<evidence type="ECO:0000313" key="3">
    <source>
        <dbReference type="Proteomes" id="UP000244093"/>
    </source>
</evidence>
<feature type="domain" description="Polymerase/histidinol phosphatase N-terminal" evidence="1">
    <location>
        <begin position="5"/>
        <end position="70"/>
    </location>
</feature>
<protein>
    <recommendedName>
        <fullName evidence="1">Polymerase/histidinol phosphatase N-terminal domain-containing protein</fullName>
    </recommendedName>
</protein>
<dbReference type="AlphaFoldDB" id="A0A2R7Y6T3"/>
<dbReference type="SUPFAM" id="SSF89550">
    <property type="entry name" value="PHP domain-like"/>
    <property type="match status" value="1"/>
</dbReference>
<dbReference type="GO" id="GO:0035312">
    <property type="term" value="F:5'-3' DNA exonuclease activity"/>
    <property type="evidence" value="ECO:0007669"/>
    <property type="project" value="TreeGrafter"/>
</dbReference>
<dbReference type="SMART" id="SM00481">
    <property type="entry name" value="POLIIIAc"/>
    <property type="match status" value="1"/>
</dbReference>
<dbReference type="InterPro" id="IPR052018">
    <property type="entry name" value="PHP_domain"/>
</dbReference>
<evidence type="ECO:0000259" key="1">
    <source>
        <dbReference type="SMART" id="SM00481"/>
    </source>
</evidence>
<dbReference type="Pfam" id="PF13263">
    <property type="entry name" value="PHP_C"/>
    <property type="match status" value="1"/>
</dbReference>
<organism evidence="2 3">
    <name type="scientific">Zestosphaera tikiterensis</name>
    <dbReference type="NCBI Taxonomy" id="1973259"/>
    <lineage>
        <taxon>Archaea</taxon>
        <taxon>Thermoproteota</taxon>
        <taxon>Thermoprotei</taxon>
        <taxon>Desulfurococcales</taxon>
        <taxon>Desulfurococcaceae</taxon>
        <taxon>Zestosphaera</taxon>
    </lineage>
</organism>
<name>A0A2R7Y6T3_9CREN</name>
<accession>A0A2R7Y6T3</accession>